<evidence type="ECO:0000256" key="1">
    <source>
        <dbReference type="SAM" id="Phobius"/>
    </source>
</evidence>
<evidence type="ECO:0000313" key="2">
    <source>
        <dbReference type="EMBL" id="MBA4667695.1"/>
    </source>
</evidence>
<dbReference type="EMBL" id="GISG01236746">
    <property type="protein sequence ID" value="MBA4667695.1"/>
    <property type="molecule type" value="Transcribed_RNA"/>
</dbReference>
<feature type="transmembrane region" description="Helical" evidence="1">
    <location>
        <begin position="88"/>
        <end position="112"/>
    </location>
</feature>
<dbReference type="AlphaFoldDB" id="A0A7C9AK61"/>
<dbReference type="EMBL" id="GISG01236749">
    <property type="protein sequence ID" value="MBA4667698.1"/>
    <property type="molecule type" value="Transcribed_RNA"/>
</dbReference>
<keyword evidence="1" id="KW-0472">Membrane</keyword>
<accession>A0A7C9AK61</accession>
<dbReference type="EMBL" id="GISG01236752">
    <property type="protein sequence ID" value="MBA4667701.1"/>
    <property type="molecule type" value="Transcribed_RNA"/>
</dbReference>
<protein>
    <submittedName>
        <fullName evidence="2">Uncharacterized protein</fullName>
    </submittedName>
</protein>
<sequence length="122" mass="14340">MDFNQPVNKNHPHLLIDMRLTRHIIKYPMLFLCKFVELVYLLHIFDHGQLVISICSINVHYLLSRFSCNPTSQLAASSKNRSKAMDSFLFVVFVPLLLIEFFVVSCFFFLIFRANYDDSFQV</sequence>
<name>A0A7C9AK61_OPUST</name>
<reference evidence="2" key="1">
    <citation type="journal article" date="2013" name="J. Plant Res.">
        <title>Effect of fungi and light on seed germination of three Opuntia species from semiarid lands of central Mexico.</title>
        <authorList>
            <person name="Delgado-Sanchez P."/>
            <person name="Jimenez-Bremont J.F."/>
            <person name="Guerrero-Gonzalez Mde L."/>
            <person name="Flores J."/>
        </authorList>
    </citation>
    <scope>NUCLEOTIDE SEQUENCE</scope>
    <source>
        <tissue evidence="2">Cladode</tissue>
    </source>
</reference>
<keyword evidence="1" id="KW-0812">Transmembrane</keyword>
<proteinExistence type="predicted"/>
<keyword evidence="1" id="KW-1133">Transmembrane helix</keyword>
<organism evidence="2">
    <name type="scientific">Opuntia streptacantha</name>
    <name type="common">Prickly pear cactus</name>
    <name type="synonym">Opuntia cardona</name>
    <dbReference type="NCBI Taxonomy" id="393608"/>
    <lineage>
        <taxon>Eukaryota</taxon>
        <taxon>Viridiplantae</taxon>
        <taxon>Streptophyta</taxon>
        <taxon>Embryophyta</taxon>
        <taxon>Tracheophyta</taxon>
        <taxon>Spermatophyta</taxon>
        <taxon>Magnoliopsida</taxon>
        <taxon>eudicotyledons</taxon>
        <taxon>Gunneridae</taxon>
        <taxon>Pentapetalae</taxon>
        <taxon>Caryophyllales</taxon>
        <taxon>Cactineae</taxon>
        <taxon>Cactaceae</taxon>
        <taxon>Opuntioideae</taxon>
        <taxon>Opuntia</taxon>
    </lineage>
</organism>
<reference evidence="2" key="2">
    <citation type="submission" date="2020-07" db="EMBL/GenBank/DDBJ databases">
        <authorList>
            <person name="Vera ALvarez R."/>
            <person name="Arias-Moreno D.M."/>
            <person name="Jimenez-Jacinto V."/>
            <person name="Jimenez-Bremont J.F."/>
            <person name="Swaminathan K."/>
            <person name="Moose S.P."/>
            <person name="Guerrero-Gonzalez M.L."/>
            <person name="Marino-Ramirez L."/>
            <person name="Landsman D."/>
            <person name="Rodriguez-Kessler M."/>
            <person name="Delgado-Sanchez P."/>
        </authorList>
    </citation>
    <scope>NUCLEOTIDE SEQUENCE</scope>
    <source>
        <tissue evidence="2">Cladode</tissue>
    </source>
</reference>